<reference evidence="3" key="1">
    <citation type="submission" date="2022-06" db="EMBL/GenBank/DDBJ databases">
        <title>Genome public.</title>
        <authorList>
            <person name="Sun Q."/>
        </authorList>
    </citation>
    <scope>NUCLEOTIDE SEQUENCE</scope>
    <source>
        <strain evidence="3">CWNU-1</strain>
    </source>
</reference>
<dbReference type="InterPro" id="IPR023393">
    <property type="entry name" value="START-like_dom_sf"/>
</dbReference>
<feature type="region of interest" description="Disordered" evidence="1">
    <location>
        <begin position="275"/>
        <end position="403"/>
    </location>
</feature>
<organism evidence="3 4">
    <name type="scientific">Streptomyces albipurpureus</name>
    <dbReference type="NCBI Taxonomy" id="2897419"/>
    <lineage>
        <taxon>Bacteria</taxon>
        <taxon>Bacillati</taxon>
        <taxon>Actinomycetota</taxon>
        <taxon>Actinomycetes</taxon>
        <taxon>Kitasatosporales</taxon>
        <taxon>Streptomycetaceae</taxon>
        <taxon>Streptomyces</taxon>
    </lineage>
</organism>
<dbReference type="SUPFAM" id="SSF55961">
    <property type="entry name" value="Bet v1-like"/>
    <property type="match status" value="1"/>
</dbReference>
<dbReference type="Proteomes" id="UP001431429">
    <property type="component" value="Unassembled WGS sequence"/>
</dbReference>
<evidence type="ECO:0000259" key="2">
    <source>
        <dbReference type="Pfam" id="PF03364"/>
    </source>
</evidence>
<comment type="caution">
    <text evidence="3">The sequence shown here is derived from an EMBL/GenBank/DDBJ whole genome shotgun (WGS) entry which is preliminary data.</text>
</comment>
<dbReference type="RefSeq" id="WP_250920986.1">
    <property type="nucleotide sequence ID" value="NZ_JAMQAW010000025.1"/>
</dbReference>
<gene>
    <name evidence="3" type="ORF">NBG84_20525</name>
</gene>
<feature type="compositionally biased region" description="Basic and acidic residues" evidence="1">
    <location>
        <begin position="393"/>
        <end position="403"/>
    </location>
</feature>
<dbReference type="PANTHER" id="PTHR33824">
    <property type="entry name" value="POLYKETIDE CYCLASE/DEHYDRASE AND LIPID TRANSPORT SUPERFAMILY PROTEIN"/>
    <property type="match status" value="1"/>
</dbReference>
<dbReference type="Gene3D" id="3.30.530.20">
    <property type="match status" value="1"/>
</dbReference>
<feature type="domain" description="Coenzyme Q-binding protein COQ10 START" evidence="2">
    <location>
        <begin position="121"/>
        <end position="240"/>
    </location>
</feature>
<proteinExistence type="predicted"/>
<dbReference type="CDD" id="cd07817">
    <property type="entry name" value="SRPBCC_8"/>
    <property type="match status" value="1"/>
</dbReference>
<dbReference type="PANTHER" id="PTHR33824:SF7">
    <property type="entry name" value="POLYKETIDE CYCLASE_DEHYDRASE AND LIPID TRANSPORT SUPERFAMILY PROTEIN"/>
    <property type="match status" value="1"/>
</dbReference>
<evidence type="ECO:0000313" key="4">
    <source>
        <dbReference type="Proteomes" id="UP001431429"/>
    </source>
</evidence>
<protein>
    <submittedName>
        <fullName evidence="3">SRPBCC family protein</fullName>
    </submittedName>
</protein>
<dbReference type="InterPro" id="IPR047137">
    <property type="entry name" value="ORF3"/>
</dbReference>
<evidence type="ECO:0000256" key="1">
    <source>
        <dbReference type="SAM" id="MobiDB-lite"/>
    </source>
</evidence>
<accession>A0ABT0URN9</accession>
<dbReference type="Pfam" id="PF03364">
    <property type="entry name" value="Polyketide_cyc"/>
    <property type="match status" value="1"/>
</dbReference>
<evidence type="ECO:0000313" key="3">
    <source>
        <dbReference type="EMBL" id="MCM2390654.1"/>
    </source>
</evidence>
<feature type="compositionally biased region" description="Acidic residues" evidence="1">
    <location>
        <begin position="298"/>
        <end position="392"/>
    </location>
</feature>
<feature type="compositionally biased region" description="Acidic residues" evidence="1">
    <location>
        <begin position="275"/>
        <end position="284"/>
    </location>
</feature>
<dbReference type="EMBL" id="JAMQAW010000025">
    <property type="protein sequence ID" value="MCM2390654.1"/>
    <property type="molecule type" value="Genomic_DNA"/>
</dbReference>
<name>A0ABT0URN9_9ACTN</name>
<dbReference type="InterPro" id="IPR005031">
    <property type="entry name" value="COQ10_START"/>
</dbReference>
<sequence>MAEKTSLLSADNPAVSRLKEEAQSYLVARAEQALASTGRLLGKTTTRLNGIADGSSPGLARLAVEGGRKAAQGKGPVRSAIEAGASQLKDKATDALKGLGGKRSKGGGGKHPVVILESVDVGVPVRTAYDQWTRFQDFASFARGVRSATAADDTSSDWQVKVFWSSRSWKARTTEQIPDSRIQWTSEGAKGSTKGVVTFHPLGDNLTRVLLVLEYYPKGLFEKTGNIWRAQGRRARLDLKNYARHISLLGEVEDGWRGEIRDGEVVLSHDDALADEAEEDAPDEADAKGGASAHGSDDEAADGEDGEDGEDGDEDAYDEEYDEEPGEFEDEPEDAAEDAEDAEDAEEDADEEHIDEADEADGADEADEADEAEEMEDLEEAEEEYDESEDDREPARAGNRDRR</sequence>
<keyword evidence="4" id="KW-1185">Reference proteome</keyword>